<gene>
    <name evidence="1" type="ORF">GWC95_11935</name>
</gene>
<dbReference type="InterPro" id="IPR024447">
    <property type="entry name" value="YXWGXW_rpt"/>
</dbReference>
<keyword evidence="2" id="KW-1185">Reference proteome</keyword>
<comment type="caution">
    <text evidence="1">The sequence shown here is derived from an EMBL/GenBank/DDBJ whole genome shotgun (WGS) entry which is preliminary data.</text>
</comment>
<name>A0ABW9ZX64_9BACT</name>
<proteinExistence type="predicted"/>
<reference evidence="1 2" key="1">
    <citation type="submission" date="2020-01" db="EMBL/GenBank/DDBJ databases">
        <title>Genome analysis.</title>
        <authorList>
            <person name="Wu S."/>
            <person name="Wang G."/>
        </authorList>
    </citation>
    <scope>NUCLEOTIDE SEQUENCE [LARGE SCALE GENOMIC DNA]</scope>
    <source>
        <strain evidence="1 2">SYL130</strain>
    </source>
</reference>
<organism evidence="1 2">
    <name type="scientific">Sediminibacterium roseum</name>
    <dbReference type="NCBI Taxonomy" id="1978412"/>
    <lineage>
        <taxon>Bacteria</taxon>
        <taxon>Pseudomonadati</taxon>
        <taxon>Bacteroidota</taxon>
        <taxon>Chitinophagia</taxon>
        <taxon>Chitinophagales</taxon>
        <taxon>Chitinophagaceae</taxon>
        <taxon>Sediminibacterium</taxon>
    </lineage>
</organism>
<protein>
    <submittedName>
        <fullName evidence="1">BcpO-related WXXGXW repeat protein</fullName>
    </submittedName>
</protein>
<dbReference type="Pfam" id="PF12779">
    <property type="entry name" value="WXXGXW"/>
    <property type="match status" value="2"/>
</dbReference>
<evidence type="ECO:0000313" key="2">
    <source>
        <dbReference type="Proteomes" id="UP000753802"/>
    </source>
</evidence>
<dbReference type="EMBL" id="JAACJS010000015">
    <property type="protein sequence ID" value="NCI50638.1"/>
    <property type="molecule type" value="Genomic_DNA"/>
</dbReference>
<dbReference type="Proteomes" id="UP000753802">
    <property type="component" value="Unassembled WGS sequence"/>
</dbReference>
<accession>A0ABW9ZX64</accession>
<dbReference type="RefSeq" id="WP_161818956.1">
    <property type="nucleotide sequence ID" value="NZ_JAACJS010000015.1"/>
</dbReference>
<sequence>MKKIIKAGLLAFVFSMVLGSVDAQRIYVSVRPARPAIVVKRPVAPAVGQVWVDEEWIPQGRTYVWRGGYWAAPPRANAVYVPGRWVHSKRGHVWVRGYWR</sequence>
<evidence type="ECO:0000313" key="1">
    <source>
        <dbReference type="EMBL" id="NCI50638.1"/>
    </source>
</evidence>